<comment type="similarity">
    <text evidence="2">Belongs to the BIG1 family.</text>
</comment>
<dbReference type="PANTHER" id="PTHR28285:SF1">
    <property type="entry name" value="PROTEIN BIG1"/>
    <property type="match status" value="1"/>
</dbReference>
<keyword evidence="7 10" id="KW-1133">Transmembrane helix</keyword>
<evidence type="ECO:0000256" key="4">
    <source>
        <dbReference type="ARBA" id="ARBA00022692"/>
    </source>
</evidence>
<dbReference type="STRING" id="322104.A3LQF4"/>
<keyword evidence="6" id="KW-0256">Endoplasmic reticulum</keyword>
<proteinExistence type="inferred from homology"/>
<evidence type="ECO:0000313" key="11">
    <source>
        <dbReference type="EMBL" id="ABN65198.2"/>
    </source>
</evidence>
<dbReference type="InParanoid" id="A3LQF4"/>
<evidence type="ECO:0000256" key="6">
    <source>
        <dbReference type="ARBA" id="ARBA00022824"/>
    </source>
</evidence>
<dbReference type="RefSeq" id="XP_001383227.2">
    <property type="nucleotide sequence ID" value="XM_001383190.1"/>
</dbReference>
<evidence type="ECO:0000313" key="12">
    <source>
        <dbReference type="Proteomes" id="UP000002258"/>
    </source>
</evidence>
<sequence length="302" mass="34929">MQTVPVLVASHKLVPGLKNEINSDNLSIHNSTSVTNMIKKLISSCSSDAYLIINQPGLTLEDLNMKHIDDWGFLRKYLTMSSTVVGLPYVNEPLDLPYLEKYIIKNCQAETINVDVNDDEVGQYYDTRTRVIRTNLSPLPTKNEGRYQVIREHDEILRKILRILPSPHFTIILTSDVKSFSHPVARFIRAENPNNFEIFNDIVNDPARKSEVERNDRFHKVDPQWNSPRHSNDRYLENKKKDEIHLFDYDLWFKNEKLVSTIAVMILSIFIVRIVSLSKNIISKISEKKQKPGLIGNSKKRD</sequence>
<dbReference type="EMBL" id="CP000496">
    <property type="protein sequence ID" value="ABN65198.2"/>
    <property type="molecule type" value="Genomic_DNA"/>
</dbReference>
<organism evidence="11 12">
    <name type="scientific">Scheffersomyces stipitis (strain ATCC 58785 / CBS 6054 / NBRC 10063 / NRRL Y-11545)</name>
    <name type="common">Yeast</name>
    <name type="synonym">Pichia stipitis</name>
    <dbReference type="NCBI Taxonomy" id="322104"/>
    <lineage>
        <taxon>Eukaryota</taxon>
        <taxon>Fungi</taxon>
        <taxon>Dikarya</taxon>
        <taxon>Ascomycota</taxon>
        <taxon>Saccharomycotina</taxon>
        <taxon>Pichiomycetes</taxon>
        <taxon>Debaryomycetaceae</taxon>
        <taxon>Scheffersomyces</taxon>
    </lineage>
</organism>
<keyword evidence="9" id="KW-0961">Cell wall biogenesis/degradation</keyword>
<dbReference type="HOGENOM" id="CLU_067894_0_0_1"/>
<keyword evidence="4 10" id="KW-0812">Transmembrane</keyword>
<evidence type="ECO:0000256" key="3">
    <source>
        <dbReference type="ARBA" id="ARBA00022089"/>
    </source>
</evidence>
<dbReference type="GO" id="GO:0006078">
    <property type="term" value="P:(1-&gt;6)-beta-D-glucan biosynthetic process"/>
    <property type="evidence" value="ECO:0007669"/>
    <property type="project" value="TreeGrafter"/>
</dbReference>
<dbReference type="AlphaFoldDB" id="A3LQF4"/>
<reference evidence="11 12" key="1">
    <citation type="journal article" date="2007" name="Nat. Biotechnol.">
        <title>Genome sequence of the lignocellulose-bioconverting and xylose-fermenting yeast Pichia stipitis.</title>
        <authorList>
            <person name="Jeffries T.W."/>
            <person name="Grigoriev I.V."/>
            <person name="Grimwood J."/>
            <person name="Laplaza J.M."/>
            <person name="Aerts A."/>
            <person name="Salamov A."/>
            <person name="Schmutz J."/>
            <person name="Lindquist E."/>
            <person name="Dehal P."/>
            <person name="Shapiro H."/>
            <person name="Jin Y.S."/>
            <person name="Passoth V."/>
            <person name="Richardson P.M."/>
        </authorList>
    </citation>
    <scope>NUCLEOTIDE SEQUENCE [LARGE SCALE GENOMIC DNA]</scope>
    <source>
        <strain evidence="12">ATCC 58785 / CBS 6054 / NBRC 10063 / NRRL Y-11545</strain>
    </source>
</reference>
<comment type="subcellular location">
    <subcellularLocation>
        <location evidence="1">Endoplasmic reticulum membrane</location>
        <topology evidence="1">Single-pass type I membrane protein</topology>
    </subcellularLocation>
</comment>
<dbReference type="GeneID" id="4837362"/>
<feature type="transmembrane region" description="Helical" evidence="10">
    <location>
        <begin position="258"/>
        <end position="276"/>
    </location>
</feature>
<dbReference type="OMA" id="PNWNPIR"/>
<evidence type="ECO:0000256" key="5">
    <source>
        <dbReference type="ARBA" id="ARBA00022729"/>
    </source>
</evidence>
<dbReference type="OrthoDB" id="9985059at2759"/>
<protein>
    <recommendedName>
        <fullName evidence="3">Protein BIG1</fullName>
    </recommendedName>
</protein>
<evidence type="ECO:0000256" key="1">
    <source>
        <dbReference type="ARBA" id="ARBA00004115"/>
    </source>
</evidence>
<evidence type="ECO:0000256" key="9">
    <source>
        <dbReference type="ARBA" id="ARBA00023316"/>
    </source>
</evidence>
<dbReference type="Proteomes" id="UP000002258">
    <property type="component" value="Chromosome 2"/>
</dbReference>
<evidence type="ECO:0000256" key="8">
    <source>
        <dbReference type="ARBA" id="ARBA00023136"/>
    </source>
</evidence>
<dbReference type="GO" id="GO:0005789">
    <property type="term" value="C:endoplasmic reticulum membrane"/>
    <property type="evidence" value="ECO:0007669"/>
    <property type="project" value="UniProtKB-SubCell"/>
</dbReference>
<accession>A3LQF4</accession>
<keyword evidence="5" id="KW-0732">Signal</keyword>
<evidence type="ECO:0000256" key="2">
    <source>
        <dbReference type="ARBA" id="ARBA00008203"/>
    </source>
</evidence>
<gene>
    <name evidence="11" type="primary">BIG1</name>
    <name evidence="11" type="ORF">PICST_30296</name>
</gene>
<dbReference type="InterPro" id="IPR037654">
    <property type="entry name" value="Big1"/>
</dbReference>
<dbReference type="FunCoup" id="A3LQF4">
    <property type="interactions" value="24"/>
</dbReference>
<keyword evidence="8 10" id="KW-0472">Membrane</keyword>
<dbReference type="PANTHER" id="PTHR28285">
    <property type="entry name" value="PROTEIN BIG1"/>
    <property type="match status" value="1"/>
</dbReference>
<evidence type="ECO:0000256" key="7">
    <source>
        <dbReference type="ARBA" id="ARBA00022989"/>
    </source>
</evidence>
<dbReference type="KEGG" id="pic:PICST_30296"/>
<evidence type="ECO:0000256" key="10">
    <source>
        <dbReference type="SAM" id="Phobius"/>
    </source>
</evidence>
<dbReference type="eggNOG" id="ENOG502RXHV">
    <property type="taxonomic scope" value="Eukaryota"/>
</dbReference>
<dbReference type="GO" id="GO:0071555">
    <property type="term" value="P:cell wall organization"/>
    <property type="evidence" value="ECO:0007669"/>
    <property type="project" value="UniProtKB-KW"/>
</dbReference>
<name>A3LQF4_PICST</name>
<dbReference type="GO" id="GO:0009272">
    <property type="term" value="P:fungal-type cell wall biogenesis"/>
    <property type="evidence" value="ECO:0007669"/>
    <property type="project" value="TreeGrafter"/>
</dbReference>
<keyword evidence="12" id="KW-1185">Reference proteome</keyword>